<reference evidence="1 2" key="1">
    <citation type="submission" date="2018-12" db="EMBL/GenBank/DDBJ databases">
        <title>Complete Genome Sequence of the Corallopyronin A producing Myxobacterium Corallococcus coralloides B035.</title>
        <authorList>
            <person name="Bouhired S.M."/>
            <person name="Rupp O."/>
            <person name="Blom J."/>
            <person name="Schaeberle T.F."/>
            <person name="Kehraus S."/>
            <person name="Schiefer A."/>
            <person name="Pfarr K."/>
            <person name="Goesmann A."/>
            <person name="Hoerauf A."/>
            <person name="Koenig G.M."/>
        </authorList>
    </citation>
    <scope>NUCLEOTIDE SEQUENCE [LARGE SCALE GENOMIC DNA]</scope>
    <source>
        <strain evidence="1 2">B035</strain>
    </source>
</reference>
<dbReference type="InterPro" id="IPR011101">
    <property type="entry name" value="DUF5131"/>
</dbReference>
<dbReference type="Pfam" id="PF07505">
    <property type="entry name" value="DUF5131"/>
    <property type="match status" value="1"/>
</dbReference>
<evidence type="ECO:0000313" key="2">
    <source>
        <dbReference type="Proteomes" id="UP000288758"/>
    </source>
</evidence>
<dbReference type="AlphaFoldDB" id="A0A410RXE6"/>
<protein>
    <submittedName>
        <fullName evidence="1">Bacteriophage protein gp37</fullName>
    </submittedName>
</protein>
<name>A0A410RXE6_CORCK</name>
<dbReference type="RefSeq" id="WP_128798085.1">
    <property type="nucleotide sequence ID" value="NZ_CP034669.1"/>
</dbReference>
<evidence type="ECO:0000313" key="1">
    <source>
        <dbReference type="EMBL" id="QAT86528.1"/>
    </source>
</evidence>
<organism evidence="1 2">
    <name type="scientific">Corallococcus coralloides</name>
    <name type="common">Myxococcus coralloides</name>
    <dbReference type="NCBI Taxonomy" id="184914"/>
    <lineage>
        <taxon>Bacteria</taxon>
        <taxon>Pseudomonadati</taxon>
        <taxon>Myxococcota</taxon>
        <taxon>Myxococcia</taxon>
        <taxon>Myxococcales</taxon>
        <taxon>Cystobacterineae</taxon>
        <taxon>Myxococcaceae</taxon>
        <taxon>Corallococcus</taxon>
    </lineage>
</organism>
<gene>
    <name evidence="1" type="ORF">EJ065_4988</name>
</gene>
<proteinExistence type="predicted"/>
<sequence>MALGSGIEWTESTWNPVTGCNKISPGCKYCYAERMAERLQAMGQPNYKDGFKLTLQPQMLELPLQWKKPQTIFVNSMSDLFHKDVPLEYIQRVFDVMHRAHWHRFQVLTKRADRLAELSPEIAWPENVWMGVSVENANYVNRIDDLRTTGAAVKFLSLEPLLGPLPKLKLKGIDWVIVGGESGPCARPMAPEWATDIRDQCAKAGVAFFFKQWGGKNKKKAGRVLEGKTYDAMPETAPTVPVARVSRASGRSLAVVG</sequence>
<dbReference type="Proteomes" id="UP000288758">
    <property type="component" value="Chromosome"/>
</dbReference>
<dbReference type="EMBL" id="CP034669">
    <property type="protein sequence ID" value="QAT86528.1"/>
    <property type="molecule type" value="Genomic_DNA"/>
</dbReference>
<accession>A0A410RXE6</accession>